<feature type="region of interest" description="Disordered" evidence="2">
    <location>
        <begin position="821"/>
        <end position="848"/>
    </location>
</feature>
<feature type="compositionally biased region" description="Basic and acidic residues" evidence="2">
    <location>
        <begin position="151"/>
        <end position="167"/>
    </location>
</feature>
<dbReference type="EMBL" id="JAEHOE010000033">
    <property type="protein sequence ID" value="KAG2494035.1"/>
    <property type="molecule type" value="Genomic_DNA"/>
</dbReference>
<feature type="compositionally biased region" description="Acidic residues" evidence="2">
    <location>
        <begin position="549"/>
        <end position="559"/>
    </location>
</feature>
<feature type="region of interest" description="Disordered" evidence="2">
    <location>
        <begin position="644"/>
        <end position="677"/>
    </location>
</feature>
<feature type="region of interest" description="Disordered" evidence="2">
    <location>
        <begin position="707"/>
        <end position="765"/>
    </location>
</feature>
<feature type="compositionally biased region" description="Low complexity" evidence="2">
    <location>
        <begin position="616"/>
        <end position="632"/>
    </location>
</feature>
<dbReference type="GO" id="GO:0043565">
    <property type="term" value="F:sequence-specific DNA binding"/>
    <property type="evidence" value="ECO:0007669"/>
    <property type="project" value="InterPro"/>
</dbReference>
<feature type="compositionally biased region" description="Low complexity" evidence="2">
    <location>
        <begin position="36"/>
        <end position="52"/>
    </location>
</feature>
<dbReference type="GO" id="GO:0008270">
    <property type="term" value="F:zinc ion binding"/>
    <property type="evidence" value="ECO:0007669"/>
    <property type="project" value="UniProtKB-KW"/>
</dbReference>
<keyword evidence="5" id="KW-1185">Reference proteome</keyword>
<feature type="region of interest" description="Disordered" evidence="2">
    <location>
        <begin position="121"/>
        <end position="180"/>
    </location>
</feature>
<comment type="caution">
    <text evidence="4">The sequence shown here is derived from an EMBL/GenBank/DDBJ whole genome shotgun (WGS) entry which is preliminary data.</text>
</comment>
<feature type="region of interest" description="Disordered" evidence="2">
    <location>
        <begin position="502"/>
        <end position="632"/>
    </location>
</feature>
<feature type="compositionally biased region" description="Basic and acidic residues" evidence="2">
    <location>
        <begin position="359"/>
        <end position="370"/>
    </location>
</feature>
<reference evidence="4" key="1">
    <citation type="journal article" date="2020" name="bioRxiv">
        <title>Comparative genomics of Chlamydomonas.</title>
        <authorList>
            <person name="Craig R.J."/>
            <person name="Hasan A.R."/>
            <person name="Ness R.W."/>
            <person name="Keightley P.D."/>
        </authorList>
    </citation>
    <scope>NUCLEOTIDE SEQUENCE</scope>
    <source>
        <strain evidence="4">CCAP 11/70</strain>
    </source>
</reference>
<proteinExistence type="predicted"/>
<dbReference type="Proteomes" id="UP000612055">
    <property type="component" value="Unassembled WGS sequence"/>
</dbReference>
<evidence type="ECO:0000256" key="1">
    <source>
        <dbReference type="PROSITE-ProRule" id="PRU00094"/>
    </source>
</evidence>
<protein>
    <recommendedName>
        <fullName evidence="3">GATA-type domain-containing protein</fullName>
    </recommendedName>
</protein>
<dbReference type="GO" id="GO:0006355">
    <property type="term" value="P:regulation of DNA-templated transcription"/>
    <property type="evidence" value="ECO:0007669"/>
    <property type="project" value="InterPro"/>
</dbReference>
<feature type="domain" description="GATA-type" evidence="3">
    <location>
        <begin position="1124"/>
        <end position="1148"/>
    </location>
</feature>
<dbReference type="OrthoDB" id="5600418at2759"/>
<evidence type="ECO:0000259" key="3">
    <source>
        <dbReference type="PROSITE" id="PS50114"/>
    </source>
</evidence>
<feature type="region of interest" description="Disordered" evidence="2">
    <location>
        <begin position="359"/>
        <end position="385"/>
    </location>
</feature>
<dbReference type="AlphaFoldDB" id="A0A836BYW8"/>
<keyword evidence="1" id="KW-0479">Metal-binding</keyword>
<sequence length="1180" mass="120866">MEPRRGTAAAGRSRWSPERSKEPEPVEALAQKPRGRQAGRAPRGAAAEAQLGPSAYASVPPGLPIRGGSGGGGGGDGRSLAAGTTGGRTGPSALRLELWRPGDAEDLLRQLHRIADRLAEHGDPRNGLDAGPRFRPALAAGPSGGAAAGRRGRDGEQGERERERDQGEGAGGSRQPREPRPYFFRLQQRLAATAAATAGTAGLPRVAHRFEAAPGASATGAAASAAAGAATAGHRPAGAAAAGPAGLIPAPDSTTTAFAARRRVYELGVWAMGVTVPPPGRGGGSRGAPMAPASVAPAAGGSEVAAAASAAALRQPARREQLEAWIWRELAALLQRTDLTLLRGLTWGLVEVHGLERDWREPEEWSRGRDPQPGPGPGGAASAAAAVADAGAAGAAGPAAPVGGDSAGGVRHGAGGAGGGGGGPVEALRPFLFEHAGHFWHELRCYALSGLSLPAYDACVREGQLRIVLAPPGDGDGGIAGDGGTGDGAAVAVPGPAVLLTSSDGGASAGQPGADSAARPEPLGRAAPGILGGGTGRAAPEGSTSVELQDSEGSEDDVVEVPLVREVVDLTLLASSPEPSPGRRPQGCGPGPTRRRSLHPARGPSPPLSPRKDRSPGSAAASKATAPSAAPMAGAGAVLTCPLHVTRSPPRSRRGWRRQRGGVGGSPSARRSRGQSPRLLWHENRVVGRRAGLQAVLLRRSSLVRHESRGLAEGPRRGEGAAGMSVRARRGVTLRQRRLGRPSGRWPSGSWRRMGTATAEDAGTGPAAVAVAAGVPSERVGGTGAGSGSESVGVAGVEAEASRGSGSGTGAGAGAVFVSRSSSGAGAESDSATPGAARAEGWQRHQRRSKYHKVYRGGYTMTHELASWPLQHEAVIGPDGKPTLQLVASAYTSATDPAERASLLAALLASLEGLQAKAVPPRSEAATEAAAPAATDVQLPPVDVSAAQLRHSALTGPCAVPGCPYPLLNKGQWYRGPDGECLCGTCRSRWYNNGCPAEVPRPLYLSVMTGPCAVPGCPYPLLNKGAWNRGPDGETLCHTCYQRWRKNDYPAKVPPPRSVTTMTGPCAVPGCPYPLINKGCWLRGPDGETLCHTCYNRWHRHDHPAEVPPPPPRVLAGPCAVPGCGKVHPGGKGRWRRGPDGETLCHACYKRWCKWECPAQVPPPRGRGWRRGQGRHGARS</sequence>
<keyword evidence="1" id="KW-0862">Zinc</keyword>
<evidence type="ECO:0000313" key="4">
    <source>
        <dbReference type="EMBL" id="KAG2494035.1"/>
    </source>
</evidence>
<feature type="compositionally biased region" description="Basic and acidic residues" evidence="2">
    <location>
        <begin position="707"/>
        <end position="719"/>
    </location>
</feature>
<gene>
    <name evidence="4" type="ORF">HYH03_007681</name>
</gene>
<dbReference type="InterPro" id="IPR000679">
    <property type="entry name" value="Znf_GATA"/>
</dbReference>
<name>A0A836BYW8_9CHLO</name>
<dbReference type="PROSITE" id="PS50114">
    <property type="entry name" value="GATA_ZN_FINGER_2"/>
    <property type="match status" value="1"/>
</dbReference>
<feature type="compositionally biased region" description="Gly residues" evidence="2">
    <location>
        <begin position="65"/>
        <end position="77"/>
    </location>
</feature>
<feature type="compositionally biased region" description="Low complexity" evidence="2">
    <location>
        <begin position="821"/>
        <end position="832"/>
    </location>
</feature>
<evidence type="ECO:0000256" key="2">
    <source>
        <dbReference type="SAM" id="MobiDB-lite"/>
    </source>
</evidence>
<feature type="compositionally biased region" description="Basic residues" evidence="2">
    <location>
        <begin position="727"/>
        <end position="740"/>
    </location>
</feature>
<keyword evidence="1" id="KW-0863">Zinc-finger</keyword>
<accession>A0A836BYW8</accession>
<feature type="region of interest" description="Disordered" evidence="2">
    <location>
        <begin position="1"/>
        <end position="93"/>
    </location>
</feature>
<evidence type="ECO:0000313" key="5">
    <source>
        <dbReference type="Proteomes" id="UP000612055"/>
    </source>
</evidence>
<feature type="compositionally biased region" description="Basic and acidic residues" evidence="2">
    <location>
        <begin position="15"/>
        <end position="24"/>
    </location>
</feature>
<feature type="compositionally biased region" description="Basic residues" evidence="2">
    <location>
        <begin position="650"/>
        <end position="660"/>
    </location>
</feature>
<organism evidence="4 5">
    <name type="scientific">Edaphochlamys debaryana</name>
    <dbReference type="NCBI Taxonomy" id="47281"/>
    <lineage>
        <taxon>Eukaryota</taxon>
        <taxon>Viridiplantae</taxon>
        <taxon>Chlorophyta</taxon>
        <taxon>core chlorophytes</taxon>
        <taxon>Chlorophyceae</taxon>
        <taxon>CS clade</taxon>
        <taxon>Chlamydomonadales</taxon>
        <taxon>Chlamydomonadales incertae sedis</taxon>
        <taxon>Edaphochlamys</taxon>
    </lineage>
</organism>